<dbReference type="PANTHER" id="PTHR12176:SF79">
    <property type="entry name" value="METHYLTRANSFERASE TYPE 11 DOMAIN-CONTAINING PROTEIN"/>
    <property type="match status" value="1"/>
</dbReference>
<dbReference type="GO" id="GO:0032259">
    <property type="term" value="P:methylation"/>
    <property type="evidence" value="ECO:0007669"/>
    <property type="project" value="UniProtKB-KW"/>
</dbReference>
<comment type="caution">
    <text evidence="5">The sequence shown here is derived from an EMBL/GenBank/DDBJ whole genome shotgun (WGS) entry which is preliminary data.</text>
</comment>
<keyword evidence="3" id="KW-0808">Transferase</keyword>
<evidence type="ECO:0000256" key="2">
    <source>
        <dbReference type="ARBA" id="ARBA00022603"/>
    </source>
</evidence>
<dbReference type="SUPFAM" id="SSF53335">
    <property type="entry name" value="S-adenosyl-L-methionine-dependent methyltransferases"/>
    <property type="match status" value="1"/>
</dbReference>
<evidence type="ECO:0000313" key="6">
    <source>
        <dbReference type="Proteomes" id="UP000001396"/>
    </source>
</evidence>
<keyword evidence="6" id="KW-1185">Reference proteome</keyword>
<dbReference type="Gene3D" id="3.40.50.150">
    <property type="entry name" value="Vaccinia Virus protein VP39"/>
    <property type="match status" value="1"/>
</dbReference>
<dbReference type="InParanoid" id="D3BPM9"/>
<dbReference type="EMBL" id="ADBJ01000045">
    <property type="protein sequence ID" value="EFA76649.1"/>
    <property type="molecule type" value="Genomic_DNA"/>
</dbReference>
<dbReference type="GeneID" id="31365426"/>
<evidence type="ECO:0000313" key="5">
    <source>
        <dbReference type="EMBL" id="EFA76649.1"/>
    </source>
</evidence>
<accession>D3BPM9</accession>
<dbReference type="Pfam" id="PF08241">
    <property type="entry name" value="Methyltransf_11"/>
    <property type="match status" value="1"/>
</dbReference>
<proteinExistence type="inferred from homology"/>
<dbReference type="FunFam" id="3.40.50.150:FF:000311">
    <property type="entry name" value="Methyltransferase protein 13"/>
    <property type="match status" value="1"/>
</dbReference>
<name>D3BPM9_HETP5</name>
<dbReference type="InterPro" id="IPR013216">
    <property type="entry name" value="Methyltransf_11"/>
</dbReference>
<organism evidence="5 6">
    <name type="scientific">Heterostelium pallidum (strain ATCC 26659 / Pp 5 / PN500)</name>
    <name type="common">Cellular slime mold</name>
    <name type="synonym">Polysphondylium pallidum</name>
    <dbReference type="NCBI Taxonomy" id="670386"/>
    <lineage>
        <taxon>Eukaryota</taxon>
        <taxon>Amoebozoa</taxon>
        <taxon>Evosea</taxon>
        <taxon>Eumycetozoa</taxon>
        <taxon>Dictyostelia</taxon>
        <taxon>Acytosteliales</taxon>
        <taxon>Acytosteliaceae</taxon>
        <taxon>Heterostelium</taxon>
    </lineage>
</organism>
<protein>
    <recommendedName>
        <fullName evidence="4">Methyltransferase type 11 domain-containing protein</fullName>
    </recommendedName>
</protein>
<dbReference type="OMA" id="FINAFVP"/>
<comment type="similarity">
    <text evidence="1">Belongs to the methyltransferase superfamily.</text>
</comment>
<evidence type="ECO:0000259" key="4">
    <source>
        <dbReference type="Pfam" id="PF08241"/>
    </source>
</evidence>
<gene>
    <name evidence="5" type="ORF">PPL_09954</name>
</gene>
<dbReference type="Proteomes" id="UP000001396">
    <property type="component" value="Unassembled WGS sequence"/>
</dbReference>
<dbReference type="PANTHER" id="PTHR12176">
    <property type="entry name" value="SAM-DEPENDENT METHYLTRANSFERASE SUPERFAMILY PROTEIN"/>
    <property type="match status" value="1"/>
</dbReference>
<feature type="domain" description="Methyltransferase type 11" evidence="4">
    <location>
        <begin position="52"/>
        <end position="154"/>
    </location>
</feature>
<keyword evidence="2" id="KW-0489">Methyltransferase</keyword>
<dbReference type="InterPro" id="IPR051419">
    <property type="entry name" value="Lys/N-term_MeTrsfase_sf"/>
</dbReference>
<sequence length="253" mass="29251">MSLACQYYGEREYWDQRYEDDKKKRPHFDWYHGYKTLKPFLSKYFLKLDRILMLGCGNSKLGEDMNDDEYKEIVNIDFSDVLIQDMKNRTVGREGLEYLTMDGRDMDFESDSFDSIFDKGTIDAVMCSDDDNSNAKRMITEVSRVLKPGGFFVVMTYGSPENRLPVLNVANYNWTVYMRMLGTSPDAQSNQCHYIYIMRKNIANSDNSTADQASLQQLKSIATNPFDPSTEHFETYLYSSVGKIALEVTPVVK</sequence>
<reference evidence="5 6" key="1">
    <citation type="journal article" date="2011" name="Genome Res.">
        <title>Phylogeny-wide analysis of social amoeba genomes highlights ancient origins for complex intercellular communication.</title>
        <authorList>
            <person name="Heidel A.J."/>
            <person name="Lawal H.M."/>
            <person name="Felder M."/>
            <person name="Schilde C."/>
            <person name="Helps N.R."/>
            <person name="Tunggal B."/>
            <person name="Rivero F."/>
            <person name="John U."/>
            <person name="Schleicher M."/>
            <person name="Eichinger L."/>
            <person name="Platzer M."/>
            <person name="Noegel A.A."/>
            <person name="Schaap P."/>
            <person name="Gloeckner G."/>
        </authorList>
    </citation>
    <scope>NUCLEOTIDE SEQUENCE [LARGE SCALE GENOMIC DNA]</scope>
    <source>
        <strain evidence="6">ATCC 26659 / Pp 5 / PN500</strain>
    </source>
</reference>
<dbReference type="RefSeq" id="XP_020428781.1">
    <property type="nucleotide sequence ID" value="XM_020580741.1"/>
</dbReference>
<dbReference type="CDD" id="cd02440">
    <property type="entry name" value="AdoMet_MTases"/>
    <property type="match status" value="1"/>
</dbReference>
<dbReference type="GO" id="GO:0008757">
    <property type="term" value="F:S-adenosylmethionine-dependent methyltransferase activity"/>
    <property type="evidence" value="ECO:0007669"/>
    <property type="project" value="InterPro"/>
</dbReference>
<dbReference type="InterPro" id="IPR029063">
    <property type="entry name" value="SAM-dependent_MTases_sf"/>
</dbReference>
<dbReference type="AlphaFoldDB" id="D3BPM9"/>
<evidence type="ECO:0000256" key="1">
    <source>
        <dbReference type="ARBA" id="ARBA00008361"/>
    </source>
</evidence>
<evidence type="ECO:0000256" key="3">
    <source>
        <dbReference type="ARBA" id="ARBA00022679"/>
    </source>
</evidence>